<comment type="caution">
    <text evidence="2">The sequence shown here is derived from an EMBL/GenBank/DDBJ whole genome shotgun (WGS) entry which is preliminary data.</text>
</comment>
<sequence>MVKGRILNMQETVQNLFNESIQIQVAAADNIGTPVLSAIDKLVQALLSGNKVFTCGDETNRFVAAHFAELLLHGCALERPPFAAIHLTGQARDELAQECFARQVSALGNAGDILVVFVTQTHNERLHQAMAAAVSRDMTIITITGDDPGDIAGLLGANDIEIRVPSNVRARIIEQQLFLAQTFCDAIEASIFQGV</sequence>
<dbReference type="InterPro" id="IPR001347">
    <property type="entry name" value="SIS_dom"/>
</dbReference>
<dbReference type="Gene3D" id="3.40.50.10490">
    <property type="entry name" value="Glucose-6-phosphate isomerase like protein, domain 1"/>
    <property type="match status" value="1"/>
</dbReference>
<evidence type="ECO:0000259" key="1">
    <source>
        <dbReference type="PROSITE" id="PS51464"/>
    </source>
</evidence>
<dbReference type="InterPro" id="IPR046348">
    <property type="entry name" value="SIS_dom_sf"/>
</dbReference>
<dbReference type="GO" id="GO:1901135">
    <property type="term" value="P:carbohydrate derivative metabolic process"/>
    <property type="evidence" value="ECO:0007669"/>
    <property type="project" value="InterPro"/>
</dbReference>
<dbReference type="AlphaFoldDB" id="A0A432X7U2"/>
<dbReference type="InterPro" id="IPR035461">
    <property type="entry name" value="GmhA/DiaA"/>
</dbReference>
<dbReference type="CDD" id="cd05006">
    <property type="entry name" value="SIS_GmhA"/>
    <property type="match status" value="1"/>
</dbReference>
<dbReference type="SUPFAM" id="SSF53697">
    <property type="entry name" value="SIS domain"/>
    <property type="match status" value="1"/>
</dbReference>
<accession>A0A432X7U2</accession>
<gene>
    <name evidence="2" type="ORF">CWE15_05590</name>
</gene>
<dbReference type="InterPro" id="IPR050099">
    <property type="entry name" value="SIS_GmhA/DiaA_subfam"/>
</dbReference>
<protein>
    <recommendedName>
        <fullName evidence="1">SIS domain-containing protein</fullName>
    </recommendedName>
</protein>
<dbReference type="Pfam" id="PF13580">
    <property type="entry name" value="SIS_2"/>
    <property type="match status" value="1"/>
</dbReference>
<proteinExistence type="predicted"/>
<dbReference type="EMBL" id="PIPQ01000002">
    <property type="protein sequence ID" value="RUO42876.1"/>
    <property type="molecule type" value="Genomic_DNA"/>
</dbReference>
<dbReference type="Proteomes" id="UP000286976">
    <property type="component" value="Unassembled WGS sequence"/>
</dbReference>
<reference evidence="2 3" key="1">
    <citation type="journal article" date="2011" name="Front. Microbiol.">
        <title>Genomic signatures of strain selection and enhancement in Bacillus atrophaeus var. globigii, a historical biowarfare simulant.</title>
        <authorList>
            <person name="Gibbons H.S."/>
            <person name="Broomall S.M."/>
            <person name="McNew L.A."/>
            <person name="Daligault H."/>
            <person name="Chapman C."/>
            <person name="Bruce D."/>
            <person name="Karavis M."/>
            <person name="Krepps M."/>
            <person name="McGregor P.A."/>
            <person name="Hong C."/>
            <person name="Park K.H."/>
            <person name="Akmal A."/>
            <person name="Feldman A."/>
            <person name="Lin J.S."/>
            <person name="Chang W.E."/>
            <person name="Higgs B.W."/>
            <person name="Demirev P."/>
            <person name="Lindquist J."/>
            <person name="Liem A."/>
            <person name="Fochler E."/>
            <person name="Read T.D."/>
            <person name="Tapia R."/>
            <person name="Johnson S."/>
            <person name="Bishop-Lilly K.A."/>
            <person name="Detter C."/>
            <person name="Han C."/>
            <person name="Sozhamannan S."/>
            <person name="Rosenzweig C.N."/>
            <person name="Skowronski E.W."/>
        </authorList>
    </citation>
    <scope>NUCLEOTIDE SEQUENCE [LARGE SCALE GENOMIC DNA]</scope>
    <source>
        <strain evidence="2 3">AIT1</strain>
    </source>
</reference>
<feature type="domain" description="SIS" evidence="1">
    <location>
        <begin position="42"/>
        <end position="195"/>
    </location>
</feature>
<dbReference type="PROSITE" id="PS51464">
    <property type="entry name" value="SIS"/>
    <property type="match status" value="1"/>
</dbReference>
<dbReference type="PANTHER" id="PTHR30390">
    <property type="entry name" value="SEDOHEPTULOSE 7-PHOSPHATE ISOMERASE / DNAA INITIATOR-ASSOCIATING FACTOR FOR REPLICATION INITIATION"/>
    <property type="match status" value="1"/>
</dbReference>
<keyword evidence="3" id="KW-1185">Reference proteome</keyword>
<name>A0A432X7U2_9GAMM</name>
<evidence type="ECO:0000313" key="3">
    <source>
        <dbReference type="Proteomes" id="UP000286976"/>
    </source>
</evidence>
<dbReference type="GO" id="GO:0097367">
    <property type="term" value="F:carbohydrate derivative binding"/>
    <property type="evidence" value="ECO:0007669"/>
    <property type="project" value="InterPro"/>
</dbReference>
<dbReference type="PANTHER" id="PTHR30390:SF6">
    <property type="entry name" value="DNAA INITIATOR-ASSOCIATING PROTEIN DIAA"/>
    <property type="match status" value="1"/>
</dbReference>
<organism evidence="2 3">
    <name type="scientific">Aliidiomarina taiwanensis</name>
    <dbReference type="NCBI Taxonomy" id="946228"/>
    <lineage>
        <taxon>Bacteria</taxon>
        <taxon>Pseudomonadati</taxon>
        <taxon>Pseudomonadota</taxon>
        <taxon>Gammaproteobacteria</taxon>
        <taxon>Alteromonadales</taxon>
        <taxon>Idiomarinaceae</taxon>
        <taxon>Aliidiomarina</taxon>
    </lineage>
</organism>
<evidence type="ECO:0000313" key="2">
    <source>
        <dbReference type="EMBL" id="RUO42876.1"/>
    </source>
</evidence>